<feature type="signal peptide" evidence="3">
    <location>
        <begin position="1"/>
        <end position="26"/>
    </location>
</feature>
<dbReference type="AlphaFoldDB" id="A0A432W2C3"/>
<feature type="domain" description="NodB homology" evidence="4">
    <location>
        <begin position="102"/>
        <end position="373"/>
    </location>
</feature>
<dbReference type="Gene3D" id="3.20.20.370">
    <property type="entry name" value="Glycoside hydrolase/deacetylase"/>
    <property type="match status" value="1"/>
</dbReference>
<dbReference type="Proteomes" id="UP000288395">
    <property type="component" value="Unassembled WGS sequence"/>
</dbReference>
<dbReference type="PROSITE" id="PS51677">
    <property type="entry name" value="NODB"/>
    <property type="match status" value="1"/>
</dbReference>
<gene>
    <name evidence="5" type="ORF">CWE08_01635</name>
</gene>
<evidence type="ECO:0000259" key="4">
    <source>
        <dbReference type="PROSITE" id="PS51677"/>
    </source>
</evidence>
<dbReference type="InterPro" id="IPR002509">
    <property type="entry name" value="NODB_dom"/>
</dbReference>
<dbReference type="EMBL" id="PIPJ01000001">
    <property type="protein sequence ID" value="RUO23377.1"/>
    <property type="molecule type" value="Genomic_DNA"/>
</dbReference>
<dbReference type="GO" id="GO:0005975">
    <property type="term" value="P:carbohydrate metabolic process"/>
    <property type="evidence" value="ECO:0007669"/>
    <property type="project" value="InterPro"/>
</dbReference>
<organism evidence="5 6">
    <name type="scientific">Aliidiomarina iranensis</name>
    <dbReference type="NCBI Taxonomy" id="1434071"/>
    <lineage>
        <taxon>Bacteria</taxon>
        <taxon>Pseudomonadati</taxon>
        <taxon>Pseudomonadota</taxon>
        <taxon>Gammaproteobacteria</taxon>
        <taxon>Alteromonadales</taxon>
        <taxon>Idiomarinaceae</taxon>
        <taxon>Aliidiomarina</taxon>
    </lineage>
</organism>
<dbReference type="InterPro" id="IPR051398">
    <property type="entry name" value="Polysacch_Deacetylase"/>
</dbReference>
<sequence>MRILNLSCILTLFVILVGCSPGPGHANSNQPAGSANASANGSEAHASILLYHHVSDSTPRITSVTADELRAHLEYLAANDFTVVDIRDAIAAARGEGEIPEKSVVITFDDAYQNIFTNGRPILNEFDVPWTLFVTTDPVGERPGQYMSWEQIRQLHDEGVVIANHTRDHAHMPRRANGESESDWLARMRENILSAEAKIEEEVGVSYKLFAYPYGEYDNKLADLVAELGFIGFGQHSGGFGATSDFRAIPRFAAAGMYANLNTLGTKMAALSLPVEHAEYRDTLLRHDETRPELTLTVDTGDFNRNQLNCFIGGQPYAPDWQNDTTFTIVASEPLGIGRGRYNCTAPSKSFAGRFYWYSIQWIRPDAQGSWPD</sequence>
<dbReference type="PANTHER" id="PTHR34216:SF3">
    <property type="entry name" value="POLY-BETA-1,6-N-ACETYL-D-GLUCOSAMINE N-DEACETYLASE"/>
    <property type="match status" value="1"/>
</dbReference>
<reference evidence="6" key="1">
    <citation type="journal article" date="2018" name="Front. Microbiol.">
        <title>Genome-Based Analysis Reveals the Taxonomy and Diversity of the Family Idiomarinaceae.</title>
        <authorList>
            <person name="Liu Y."/>
            <person name="Lai Q."/>
            <person name="Shao Z."/>
        </authorList>
    </citation>
    <scope>NUCLEOTIDE SEQUENCE [LARGE SCALE GENOMIC DNA]</scope>
    <source>
        <strain evidence="6">GBPy7</strain>
    </source>
</reference>
<dbReference type="GO" id="GO:0005576">
    <property type="term" value="C:extracellular region"/>
    <property type="evidence" value="ECO:0007669"/>
    <property type="project" value="UniProtKB-SubCell"/>
</dbReference>
<keyword evidence="6" id="KW-1185">Reference proteome</keyword>
<dbReference type="Pfam" id="PF01522">
    <property type="entry name" value="Polysacc_deac_1"/>
    <property type="match status" value="1"/>
</dbReference>
<feature type="chain" id="PRO_5019275369" description="NodB homology domain-containing protein" evidence="3">
    <location>
        <begin position="27"/>
        <end position="373"/>
    </location>
</feature>
<evidence type="ECO:0000256" key="1">
    <source>
        <dbReference type="ARBA" id="ARBA00004613"/>
    </source>
</evidence>
<dbReference type="SUPFAM" id="SSF88713">
    <property type="entry name" value="Glycoside hydrolase/deacetylase"/>
    <property type="match status" value="1"/>
</dbReference>
<comment type="caution">
    <text evidence="5">The sequence shown here is derived from an EMBL/GenBank/DDBJ whole genome shotgun (WGS) entry which is preliminary data.</text>
</comment>
<evidence type="ECO:0000313" key="5">
    <source>
        <dbReference type="EMBL" id="RUO23377.1"/>
    </source>
</evidence>
<dbReference type="InterPro" id="IPR011330">
    <property type="entry name" value="Glyco_hydro/deAcase_b/a-brl"/>
</dbReference>
<evidence type="ECO:0000313" key="6">
    <source>
        <dbReference type="Proteomes" id="UP000288395"/>
    </source>
</evidence>
<dbReference type="PANTHER" id="PTHR34216">
    <property type="match status" value="1"/>
</dbReference>
<evidence type="ECO:0000256" key="2">
    <source>
        <dbReference type="ARBA" id="ARBA00022729"/>
    </source>
</evidence>
<proteinExistence type="predicted"/>
<name>A0A432W2C3_9GAMM</name>
<dbReference type="CDD" id="cd10973">
    <property type="entry name" value="CE4_DAC_u4_5s"/>
    <property type="match status" value="1"/>
</dbReference>
<dbReference type="PROSITE" id="PS51257">
    <property type="entry name" value="PROKAR_LIPOPROTEIN"/>
    <property type="match status" value="1"/>
</dbReference>
<dbReference type="OrthoDB" id="9814639at2"/>
<dbReference type="RefSeq" id="WP_126764971.1">
    <property type="nucleotide sequence ID" value="NZ_PIPJ01000001.1"/>
</dbReference>
<comment type="subcellular location">
    <subcellularLocation>
        <location evidence="1">Secreted</location>
    </subcellularLocation>
</comment>
<protein>
    <recommendedName>
        <fullName evidence="4">NodB homology domain-containing protein</fullName>
    </recommendedName>
</protein>
<accession>A0A432W2C3</accession>
<keyword evidence="2 3" id="KW-0732">Signal</keyword>
<dbReference type="GO" id="GO:0016810">
    <property type="term" value="F:hydrolase activity, acting on carbon-nitrogen (but not peptide) bonds"/>
    <property type="evidence" value="ECO:0007669"/>
    <property type="project" value="InterPro"/>
</dbReference>
<evidence type="ECO:0000256" key="3">
    <source>
        <dbReference type="SAM" id="SignalP"/>
    </source>
</evidence>